<protein>
    <recommendedName>
        <fullName evidence="1">N-acetyltransferase domain-containing protein</fullName>
    </recommendedName>
</protein>
<sequence length="262" mass="30138">MFETKTRILKVGTAKLHYALIPWDSDSLNNTTVEIEFFSAKNVATLNKLLMHLQRTLHLKKGDLLFSKIPPKDFSKIQLLDQVGFYYIEQTITLDIDLSGWNPDEFVFSRGDGYRLILAGLSDKKLIRKIAGSTFIADRFHLDPNIAKAGANYRFEKWIDNSFQSTDIVYKFVDDKNLIIGFFIVNEHPDYAEFRLAGLDPKYVGRGLGKMLYHCMYRLLEDKGCTLIKSVISLNNLQVLNVYMYLGHAKFISPFIVLHKVL</sequence>
<evidence type="ECO:0000313" key="2">
    <source>
        <dbReference type="EMBL" id="OGE42650.1"/>
    </source>
</evidence>
<comment type="caution">
    <text evidence="2">The sequence shown here is derived from an EMBL/GenBank/DDBJ whole genome shotgun (WGS) entry which is preliminary data.</text>
</comment>
<evidence type="ECO:0000313" key="3">
    <source>
        <dbReference type="Proteomes" id="UP000178565"/>
    </source>
</evidence>
<gene>
    <name evidence="2" type="ORF">A3B45_00400</name>
</gene>
<name>A0A1F5KP75_9BACT</name>
<dbReference type="PROSITE" id="PS51186">
    <property type="entry name" value="GNAT"/>
    <property type="match status" value="1"/>
</dbReference>
<dbReference type="SUPFAM" id="SSF55729">
    <property type="entry name" value="Acyl-CoA N-acyltransferases (Nat)"/>
    <property type="match status" value="1"/>
</dbReference>
<dbReference type="Pfam" id="PF00583">
    <property type="entry name" value="Acetyltransf_1"/>
    <property type="match status" value="1"/>
</dbReference>
<dbReference type="Gene3D" id="3.40.630.30">
    <property type="match status" value="1"/>
</dbReference>
<feature type="domain" description="N-acetyltransferase" evidence="1">
    <location>
        <begin position="125"/>
        <end position="262"/>
    </location>
</feature>
<dbReference type="InterPro" id="IPR016181">
    <property type="entry name" value="Acyl_CoA_acyltransferase"/>
</dbReference>
<dbReference type="Proteomes" id="UP000178565">
    <property type="component" value="Unassembled WGS sequence"/>
</dbReference>
<accession>A0A1F5KP75</accession>
<dbReference type="GO" id="GO:0016747">
    <property type="term" value="F:acyltransferase activity, transferring groups other than amino-acyl groups"/>
    <property type="evidence" value="ECO:0007669"/>
    <property type="project" value="InterPro"/>
</dbReference>
<dbReference type="InterPro" id="IPR000182">
    <property type="entry name" value="GNAT_dom"/>
</dbReference>
<dbReference type="EMBL" id="MFDM01000023">
    <property type="protein sequence ID" value="OGE42650.1"/>
    <property type="molecule type" value="Genomic_DNA"/>
</dbReference>
<dbReference type="AlphaFoldDB" id="A0A1F5KP75"/>
<dbReference type="STRING" id="1797785.A3B45_00400"/>
<dbReference type="CDD" id="cd04301">
    <property type="entry name" value="NAT_SF"/>
    <property type="match status" value="1"/>
</dbReference>
<evidence type="ECO:0000259" key="1">
    <source>
        <dbReference type="PROSITE" id="PS51186"/>
    </source>
</evidence>
<reference evidence="2 3" key="1">
    <citation type="journal article" date="2016" name="Nat. Commun.">
        <title>Thousands of microbial genomes shed light on interconnected biogeochemical processes in an aquifer system.</title>
        <authorList>
            <person name="Anantharaman K."/>
            <person name="Brown C.T."/>
            <person name="Hug L.A."/>
            <person name="Sharon I."/>
            <person name="Castelle C.J."/>
            <person name="Probst A.J."/>
            <person name="Thomas B.C."/>
            <person name="Singh A."/>
            <person name="Wilkins M.J."/>
            <person name="Karaoz U."/>
            <person name="Brodie E.L."/>
            <person name="Williams K.H."/>
            <person name="Hubbard S.S."/>
            <person name="Banfield J.F."/>
        </authorList>
    </citation>
    <scope>NUCLEOTIDE SEQUENCE [LARGE SCALE GENOMIC DNA]</scope>
</reference>
<proteinExistence type="predicted"/>
<organism evidence="2 3">
    <name type="scientific">Candidatus Daviesbacteria bacterium RIFCSPLOWO2_01_FULL_39_12</name>
    <dbReference type="NCBI Taxonomy" id="1797785"/>
    <lineage>
        <taxon>Bacteria</taxon>
        <taxon>Candidatus Daviesiibacteriota</taxon>
    </lineage>
</organism>